<proteinExistence type="predicted"/>
<keyword evidence="2" id="KW-0378">Hydrolase</keyword>
<keyword evidence="2" id="KW-0540">Nuclease</keyword>
<evidence type="ECO:0000313" key="2">
    <source>
        <dbReference type="EMBL" id="WWX25998.1"/>
    </source>
</evidence>
<dbReference type="EMBL" id="CP146612">
    <property type="protein sequence ID" value="WWX25998.1"/>
    <property type="molecule type" value="Genomic_DNA"/>
</dbReference>
<feature type="domain" description="HNH nuclease" evidence="1">
    <location>
        <begin position="159"/>
        <end position="209"/>
    </location>
</feature>
<protein>
    <submittedName>
        <fullName evidence="2">HNH endonuclease</fullName>
    </submittedName>
</protein>
<evidence type="ECO:0000259" key="1">
    <source>
        <dbReference type="Pfam" id="PF13391"/>
    </source>
</evidence>
<reference evidence="2 3" key="1">
    <citation type="submission" date="2024-03" db="EMBL/GenBank/DDBJ databases">
        <title>A Dehalogenimonas Isolated from Estuarine Sediments Dihaloeliminates Chlorinated Alkanes.</title>
        <authorList>
            <person name="Yang Y."/>
            <person name="Wang H."/>
        </authorList>
    </citation>
    <scope>NUCLEOTIDE SEQUENCE [LARGE SCALE GENOMIC DNA]</scope>
    <source>
        <strain evidence="2 3">W</strain>
    </source>
</reference>
<gene>
    <name evidence="2" type="ORF">V8247_03280</name>
</gene>
<organism evidence="2 3">
    <name type="scientific">Candidatus Dehalogenimonas loeffleri</name>
    <dbReference type="NCBI Taxonomy" id="3127115"/>
    <lineage>
        <taxon>Bacteria</taxon>
        <taxon>Bacillati</taxon>
        <taxon>Chloroflexota</taxon>
        <taxon>Dehalococcoidia</taxon>
        <taxon>Dehalococcoidales</taxon>
        <taxon>Dehalococcoidaceae</taxon>
        <taxon>Dehalogenimonas</taxon>
    </lineage>
</organism>
<accession>A0ABZ2JB98</accession>
<dbReference type="Proteomes" id="UP001375370">
    <property type="component" value="Chromosome"/>
</dbReference>
<dbReference type="RefSeq" id="WP_338738722.1">
    <property type="nucleotide sequence ID" value="NZ_CP146612.1"/>
</dbReference>
<keyword evidence="2" id="KW-0255">Endonuclease</keyword>
<dbReference type="Pfam" id="PF13391">
    <property type="entry name" value="HNH_2"/>
    <property type="match status" value="1"/>
</dbReference>
<sequence>MNRIMNSSNSSLKNKWSRDELILAFNLYCKTPFGKIHHNNKDIISLASIIKRSPSAVSLKLSNFARLDPALQERNIAGMSHGSKSEVDVWEEFNNNWEALAYQSESILAHYRDIPLEESAKINNTDLPPVGKERESLIKIRVNQSFFRQMVMASYDSKCCVTGISVPELLVAGHIVPWSVDESNRLNPCNGLCLNSLHDAAFDKGLMTITPEYRIKLSSVLKEDKNTSLWFNRFDGAKITLPKKFVPSTEFIEYHHDHVFKG</sequence>
<name>A0ABZ2JB98_9CHLR</name>
<evidence type="ECO:0000313" key="3">
    <source>
        <dbReference type="Proteomes" id="UP001375370"/>
    </source>
</evidence>
<dbReference type="GO" id="GO:0004519">
    <property type="term" value="F:endonuclease activity"/>
    <property type="evidence" value="ECO:0007669"/>
    <property type="project" value="UniProtKB-KW"/>
</dbReference>
<dbReference type="InterPro" id="IPR003615">
    <property type="entry name" value="HNH_nuc"/>
</dbReference>
<keyword evidence="3" id="KW-1185">Reference proteome</keyword>